<evidence type="ECO:0000313" key="1">
    <source>
        <dbReference type="EMBL" id="GHH68396.1"/>
    </source>
</evidence>
<gene>
    <name evidence="1" type="ORF">GCM10018781_25180</name>
</gene>
<evidence type="ECO:0008006" key="3">
    <source>
        <dbReference type="Google" id="ProtNLM"/>
    </source>
</evidence>
<dbReference type="SUPFAM" id="SSF46565">
    <property type="entry name" value="Chaperone J-domain"/>
    <property type="match status" value="1"/>
</dbReference>
<reference evidence="1" key="1">
    <citation type="journal article" date="2014" name="Int. J. Syst. Evol. Microbiol.">
        <title>Complete genome sequence of Corynebacterium casei LMG S-19264T (=DSM 44701T), isolated from a smear-ripened cheese.</title>
        <authorList>
            <consortium name="US DOE Joint Genome Institute (JGI-PGF)"/>
            <person name="Walter F."/>
            <person name="Albersmeier A."/>
            <person name="Kalinowski J."/>
            <person name="Ruckert C."/>
        </authorList>
    </citation>
    <scope>NUCLEOTIDE SEQUENCE</scope>
    <source>
        <strain evidence="1">JCM 4646</strain>
    </source>
</reference>
<organism evidence="1 2">
    <name type="scientific">Kitasatospora indigofera</name>
    <dbReference type="NCBI Taxonomy" id="67307"/>
    <lineage>
        <taxon>Bacteria</taxon>
        <taxon>Bacillati</taxon>
        <taxon>Actinomycetota</taxon>
        <taxon>Actinomycetes</taxon>
        <taxon>Kitasatosporales</taxon>
        <taxon>Streptomycetaceae</taxon>
        <taxon>Kitasatospora</taxon>
    </lineage>
</organism>
<keyword evidence="2" id="KW-1185">Reference proteome</keyword>
<accession>A0A919KQF2</accession>
<dbReference type="GeneID" id="95352968"/>
<dbReference type="RefSeq" id="WP_190210883.1">
    <property type="nucleotide sequence ID" value="NZ_BNBO01000010.1"/>
</dbReference>
<dbReference type="Proteomes" id="UP000617734">
    <property type="component" value="Unassembled WGS sequence"/>
</dbReference>
<sequence length="140" mass="14950">MPLPDETAYDILGLPLGAGAAEIKAAHLKAIRARRHSPREVNAAAATLRNPDQRLALDIQAPAPAQWPTALAETFADAAPETFLPPVRELGLPPLEALVVIRPDEVTAAWRPPAGEPPPFEPVDRYAVTLAVLPPVEVPE</sequence>
<protein>
    <recommendedName>
        <fullName evidence="3">J domain-containing protein</fullName>
    </recommendedName>
</protein>
<dbReference type="AlphaFoldDB" id="A0A919KQF2"/>
<evidence type="ECO:0000313" key="2">
    <source>
        <dbReference type="Proteomes" id="UP000617734"/>
    </source>
</evidence>
<name>A0A919KQF2_9ACTN</name>
<reference evidence="1" key="2">
    <citation type="submission" date="2020-09" db="EMBL/GenBank/DDBJ databases">
        <authorList>
            <person name="Sun Q."/>
            <person name="Ohkuma M."/>
        </authorList>
    </citation>
    <scope>NUCLEOTIDE SEQUENCE</scope>
    <source>
        <strain evidence="1">JCM 4646</strain>
    </source>
</reference>
<dbReference type="EMBL" id="BNBO01000010">
    <property type="protein sequence ID" value="GHH68396.1"/>
    <property type="molecule type" value="Genomic_DNA"/>
</dbReference>
<comment type="caution">
    <text evidence="1">The sequence shown here is derived from an EMBL/GenBank/DDBJ whole genome shotgun (WGS) entry which is preliminary data.</text>
</comment>
<proteinExistence type="predicted"/>
<dbReference type="InterPro" id="IPR036869">
    <property type="entry name" value="J_dom_sf"/>
</dbReference>